<evidence type="ECO:0000313" key="3">
    <source>
        <dbReference type="EMBL" id="OLP05054.1"/>
    </source>
</evidence>
<accession>A0A1Q8YAI7</accession>
<proteinExistence type="predicted"/>
<evidence type="ECO:0000256" key="1">
    <source>
        <dbReference type="SAM" id="MobiDB-lite"/>
    </source>
</evidence>
<organism evidence="3 4">
    <name type="scientific">Rhodoferax antarcticus ANT.BR</name>
    <dbReference type="NCBI Taxonomy" id="1111071"/>
    <lineage>
        <taxon>Bacteria</taxon>
        <taxon>Pseudomonadati</taxon>
        <taxon>Pseudomonadota</taxon>
        <taxon>Betaproteobacteria</taxon>
        <taxon>Burkholderiales</taxon>
        <taxon>Comamonadaceae</taxon>
        <taxon>Rhodoferax</taxon>
    </lineage>
</organism>
<dbReference type="EC" id="2.6.1.85" evidence="3"/>
<dbReference type="NCBIfam" id="TIGR00553">
    <property type="entry name" value="pabB"/>
    <property type="match status" value="1"/>
</dbReference>
<dbReference type="SUPFAM" id="SSF56322">
    <property type="entry name" value="ADC synthase"/>
    <property type="match status" value="1"/>
</dbReference>
<dbReference type="InterPro" id="IPR005801">
    <property type="entry name" value="ADC_synthase"/>
</dbReference>
<dbReference type="InterPro" id="IPR001544">
    <property type="entry name" value="Aminotrans_IV"/>
</dbReference>
<dbReference type="GO" id="GO:0046820">
    <property type="term" value="F:4-amino-4-deoxychorismate synthase activity"/>
    <property type="evidence" value="ECO:0007669"/>
    <property type="project" value="UniProtKB-EC"/>
</dbReference>
<feature type="region of interest" description="Disordered" evidence="1">
    <location>
        <begin position="125"/>
        <end position="144"/>
    </location>
</feature>
<comment type="caution">
    <text evidence="3">The sequence shown here is derived from an EMBL/GenBank/DDBJ whole genome shotgun (WGS) entry which is preliminary data.</text>
</comment>
<feature type="region of interest" description="Disordered" evidence="1">
    <location>
        <begin position="8"/>
        <end position="32"/>
    </location>
</feature>
<dbReference type="InterPro" id="IPR043132">
    <property type="entry name" value="BCAT-like_C"/>
</dbReference>
<reference evidence="3 4" key="1">
    <citation type="submission" date="2017-01" db="EMBL/GenBank/DDBJ databases">
        <title>Genome sequence of Rhodoferax antarcticus ANT.BR, a psychrophilic purple nonsulfur bacterium from an Antarctic microbial mat.</title>
        <authorList>
            <person name="Baker J."/>
            <person name="Riester C."/>
            <person name="Skinner B."/>
            <person name="Newell A."/>
            <person name="Swingley W."/>
            <person name="Madigan M."/>
            <person name="Jung D."/>
            <person name="Asao M."/>
            <person name="Chen M."/>
            <person name="Loughlin P."/>
            <person name="Pan H."/>
            <person name="Lin S."/>
            <person name="Li N."/>
            <person name="Shaw J."/>
            <person name="Prado M."/>
            <person name="Sherman C."/>
            <person name="Li X."/>
            <person name="Tang J."/>
            <person name="Blankenship R."/>
            <person name="Zhao T."/>
            <person name="Touchman J."/>
            <person name="Sattley M."/>
        </authorList>
    </citation>
    <scope>NUCLEOTIDE SEQUENCE [LARGE SCALE GENOMIC DNA]</scope>
    <source>
        <strain evidence="3 4">ANT.BR</strain>
    </source>
</reference>
<name>A0A1Q8YAI7_9BURK</name>
<dbReference type="InterPro" id="IPR019999">
    <property type="entry name" value="Anth_synth_I-like"/>
</dbReference>
<feature type="domain" description="Chorismate-utilising enzyme C-terminal" evidence="2">
    <location>
        <begin position="201"/>
        <end position="454"/>
    </location>
</feature>
<evidence type="ECO:0000259" key="2">
    <source>
        <dbReference type="Pfam" id="PF00425"/>
    </source>
</evidence>
<dbReference type="RefSeq" id="WP_075587933.1">
    <property type="nucleotide sequence ID" value="NZ_MSYM01000018.1"/>
</dbReference>
<dbReference type="Gene3D" id="3.20.10.10">
    <property type="entry name" value="D-amino Acid Aminotransferase, subunit A, domain 2"/>
    <property type="match status" value="1"/>
</dbReference>
<sequence length="698" mass="74193">MLAWIDFADPRRPPGTSDTSDTSDASADPAPSGRLRAALAAPLHTLIARTPEQVKPVLDAVEAFARQGLWCVGYLRYEAASAFDSALQTHLADGPLACFGVFAQALPWPDNPATPSSAPLSSAIVSGGKDAGSHTTQPPDANANAGVTVTTTAATTAAATATTTTATAATKTAADPATAAATAVSAAALATSVHWQQALTRERFDAALTTIHDAIGAGEYYQVNYTAPLHGEFSGNPAALFERLQRAQPGGYAAFIDTGAEQLLSVSPELFFDWDGRHILTRPMKGTAPRGVDAASDAALAQALTTSPKERAENVMIVDLLRNDLSRIAQPHSVQVPRLCAVQSLPTVHQMVSDVTAQTRPGTTLAQVFAALFPCGSITGAPKVRAMQTICALEPQPRGVYCGAIGVVRPGGHATFNVAIRTVTLQGAQAYCGIGSGITFDATPANEWQEWQHKRGFLARASVDFQLLETLRLQASEFHNLGAHLARLAGAARHFGYPFDEGRIRASLQTLIYNAALCVSKDTAHQHLDTHPHHAQPDALPSGQNPSDTAWRVRLLLDARGRPSVEKYKLNSAPALITIALAATPFEAHLSEFTRFKTTHRAHYEAYAPVDAALFDTLLYNPHGEITECTRGNIALLLDGQWLTPALHCGLLPGVGRAKFLAEGRLSEAVITLADLPRVQAFAFINSLRGWLPARLQV</sequence>
<dbReference type="GO" id="GO:0009396">
    <property type="term" value="P:folic acid-containing compound biosynthetic process"/>
    <property type="evidence" value="ECO:0007669"/>
    <property type="project" value="InterPro"/>
</dbReference>
<dbReference type="InterPro" id="IPR015890">
    <property type="entry name" value="Chorismate_C"/>
</dbReference>
<dbReference type="InterPro" id="IPR005802">
    <property type="entry name" value="ADC_synth_comp_1"/>
</dbReference>
<dbReference type="Pfam" id="PF00425">
    <property type="entry name" value="Chorismate_bind"/>
    <property type="match status" value="1"/>
</dbReference>
<dbReference type="GO" id="GO:0000162">
    <property type="term" value="P:L-tryptophan biosynthetic process"/>
    <property type="evidence" value="ECO:0007669"/>
    <property type="project" value="TreeGrafter"/>
</dbReference>
<dbReference type="EMBL" id="MSYM01000018">
    <property type="protein sequence ID" value="OLP05054.1"/>
    <property type="molecule type" value="Genomic_DNA"/>
</dbReference>
<evidence type="ECO:0000313" key="4">
    <source>
        <dbReference type="Proteomes" id="UP000185911"/>
    </source>
</evidence>
<dbReference type="Proteomes" id="UP000185911">
    <property type="component" value="Unassembled WGS sequence"/>
</dbReference>
<dbReference type="PANTHER" id="PTHR11236:SF50">
    <property type="entry name" value="AMINODEOXYCHORISMATE SYNTHASE COMPONENT 1"/>
    <property type="match status" value="1"/>
</dbReference>
<dbReference type="PRINTS" id="PR00095">
    <property type="entry name" value="ANTSNTHASEI"/>
</dbReference>
<keyword evidence="3" id="KW-0808">Transferase</keyword>
<dbReference type="SUPFAM" id="SSF56752">
    <property type="entry name" value="D-aminoacid aminotransferase-like PLP-dependent enzymes"/>
    <property type="match status" value="1"/>
</dbReference>
<keyword evidence="3" id="KW-0032">Aminotransferase</keyword>
<protein>
    <submittedName>
        <fullName evidence="3">Aminodeoxychorismate synthase, subunit I</fullName>
        <ecNumber evidence="3">2.6.1.85</ecNumber>
    </submittedName>
</protein>
<dbReference type="STRING" id="81479.RA876_13155"/>
<gene>
    <name evidence="3" type="primary">pabB</name>
    <name evidence="3" type="ORF">BLL52_3874</name>
</gene>
<keyword evidence="4" id="KW-1185">Reference proteome</keyword>
<feature type="compositionally biased region" description="Low complexity" evidence="1">
    <location>
        <begin position="14"/>
        <end position="32"/>
    </location>
</feature>
<dbReference type="AlphaFoldDB" id="A0A1Q8YAI7"/>
<dbReference type="Pfam" id="PF01063">
    <property type="entry name" value="Aminotran_4"/>
    <property type="match status" value="1"/>
</dbReference>
<dbReference type="PANTHER" id="PTHR11236">
    <property type="entry name" value="AMINOBENZOATE/ANTHRANILATE SYNTHASE"/>
    <property type="match status" value="1"/>
</dbReference>
<dbReference type="InterPro" id="IPR036038">
    <property type="entry name" value="Aminotransferase-like"/>
</dbReference>
<dbReference type="Gene3D" id="3.60.120.10">
    <property type="entry name" value="Anthranilate synthase"/>
    <property type="match status" value="1"/>
</dbReference>